<gene>
    <name evidence="3" type="ORF">B0H17DRAFT_1063151</name>
</gene>
<proteinExistence type="predicted"/>
<evidence type="ECO:0000313" key="3">
    <source>
        <dbReference type="EMBL" id="KAJ7691410.1"/>
    </source>
</evidence>
<reference evidence="3" key="1">
    <citation type="submission" date="2023-03" db="EMBL/GenBank/DDBJ databases">
        <title>Massive genome expansion in bonnet fungi (Mycena s.s.) driven by repeated elements and novel gene families across ecological guilds.</title>
        <authorList>
            <consortium name="Lawrence Berkeley National Laboratory"/>
            <person name="Harder C.B."/>
            <person name="Miyauchi S."/>
            <person name="Viragh M."/>
            <person name="Kuo A."/>
            <person name="Thoen E."/>
            <person name="Andreopoulos B."/>
            <person name="Lu D."/>
            <person name="Skrede I."/>
            <person name="Drula E."/>
            <person name="Henrissat B."/>
            <person name="Morin E."/>
            <person name="Kohler A."/>
            <person name="Barry K."/>
            <person name="LaButti K."/>
            <person name="Morin E."/>
            <person name="Salamov A."/>
            <person name="Lipzen A."/>
            <person name="Mereny Z."/>
            <person name="Hegedus B."/>
            <person name="Baldrian P."/>
            <person name="Stursova M."/>
            <person name="Weitz H."/>
            <person name="Taylor A."/>
            <person name="Grigoriev I.V."/>
            <person name="Nagy L.G."/>
            <person name="Martin F."/>
            <person name="Kauserud H."/>
        </authorList>
    </citation>
    <scope>NUCLEOTIDE SEQUENCE</scope>
    <source>
        <strain evidence="3">CBHHK067</strain>
    </source>
</reference>
<comment type="caution">
    <text evidence="3">The sequence shown here is derived from an EMBL/GenBank/DDBJ whole genome shotgun (WGS) entry which is preliminary data.</text>
</comment>
<dbReference type="GO" id="GO:0019760">
    <property type="term" value="P:glucosinolate metabolic process"/>
    <property type="evidence" value="ECO:0007669"/>
    <property type="project" value="UniProtKB-ARBA"/>
</dbReference>
<dbReference type="PANTHER" id="PTHR47435:SF4">
    <property type="entry name" value="KELCH REPEAT PROTEIN (AFU_ORTHOLOGUE AFUA_5G12780)"/>
    <property type="match status" value="1"/>
</dbReference>
<dbReference type="Proteomes" id="UP001221757">
    <property type="component" value="Unassembled WGS sequence"/>
</dbReference>
<evidence type="ECO:0000256" key="1">
    <source>
        <dbReference type="ARBA" id="ARBA00022737"/>
    </source>
</evidence>
<dbReference type="InterPro" id="IPR015915">
    <property type="entry name" value="Kelch-typ_b-propeller"/>
</dbReference>
<keyword evidence="4" id="KW-1185">Reference proteome</keyword>
<protein>
    <recommendedName>
        <fullName evidence="5">Galactose oxidase</fullName>
    </recommendedName>
</protein>
<evidence type="ECO:0000256" key="2">
    <source>
        <dbReference type="ARBA" id="ARBA00023004"/>
    </source>
</evidence>
<dbReference type="Gene3D" id="2.120.10.80">
    <property type="entry name" value="Kelch-type beta propeller"/>
    <property type="match status" value="2"/>
</dbReference>
<accession>A0AAD7DHA6</accession>
<name>A0AAD7DHA6_MYCRO</name>
<keyword evidence="1" id="KW-0677">Repeat</keyword>
<dbReference type="Pfam" id="PF24681">
    <property type="entry name" value="Kelch_KLHDC2_KLHL20_DRC7"/>
    <property type="match status" value="1"/>
</dbReference>
<evidence type="ECO:0008006" key="5">
    <source>
        <dbReference type="Google" id="ProtNLM"/>
    </source>
</evidence>
<sequence>MMRLIWSQLPLKSTVNAAVHALKRSSNSLVVVGDKAYVYGGEQTPRVPVDNELWIIDLEDGSVSPAPTSMLRPSARVGTCLTYKPETASLYLWGGRESKDMTPCNSDLWTYGLISGQWQKYATAAGVSDEDKVEDRSYHAMCIAAHNLYLHAGCPAQGRLATLHSVSLSSSSLSAPVTWSPLSAGPGSGRGGTVLCPVNVPGSSQPLLVRYGGFAGHELGGTLDYFSSAHGTWGSIALPGSEGNDSGHPLPRSVHTLIPVCPPVNAPALGHGHLVAIMLFGERGPAPAHLGHMGAGQFHRDAWALMCAPSAVSVANEHGFVFAELKQEGEGEDGGVPEPRGWFAADWAQGIHGGRVVVQGGLNDENNRLGDVWLGKIEI</sequence>
<organism evidence="3 4">
    <name type="scientific">Mycena rosella</name>
    <name type="common">Pink bonnet</name>
    <name type="synonym">Agaricus rosellus</name>
    <dbReference type="NCBI Taxonomy" id="1033263"/>
    <lineage>
        <taxon>Eukaryota</taxon>
        <taxon>Fungi</taxon>
        <taxon>Dikarya</taxon>
        <taxon>Basidiomycota</taxon>
        <taxon>Agaricomycotina</taxon>
        <taxon>Agaricomycetes</taxon>
        <taxon>Agaricomycetidae</taxon>
        <taxon>Agaricales</taxon>
        <taxon>Marasmiineae</taxon>
        <taxon>Mycenaceae</taxon>
        <taxon>Mycena</taxon>
    </lineage>
</organism>
<evidence type="ECO:0000313" key="4">
    <source>
        <dbReference type="Proteomes" id="UP001221757"/>
    </source>
</evidence>
<dbReference type="PANTHER" id="PTHR47435">
    <property type="entry name" value="KELCH REPEAT PROTEIN (AFU_ORTHOLOGUE AFUA_5G12780)"/>
    <property type="match status" value="1"/>
</dbReference>
<dbReference type="SUPFAM" id="SSF117281">
    <property type="entry name" value="Kelch motif"/>
    <property type="match status" value="1"/>
</dbReference>
<dbReference type="AlphaFoldDB" id="A0AAD7DHA6"/>
<dbReference type="EMBL" id="JARKIE010000058">
    <property type="protein sequence ID" value="KAJ7691410.1"/>
    <property type="molecule type" value="Genomic_DNA"/>
</dbReference>
<keyword evidence="2" id="KW-0408">Iron</keyword>